<dbReference type="CDD" id="cd18186">
    <property type="entry name" value="BTB_POZ_ZBTB_KLHL-like"/>
    <property type="match status" value="1"/>
</dbReference>
<dbReference type="SUPFAM" id="SSF54695">
    <property type="entry name" value="POZ domain"/>
    <property type="match status" value="1"/>
</dbReference>
<gene>
    <name evidence="4" type="ORF">DYB34_006274</name>
</gene>
<evidence type="ECO:0000313" key="4">
    <source>
        <dbReference type="EMBL" id="RHY45187.1"/>
    </source>
</evidence>
<dbReference type="SUPFAM" id="SSF117281">
    <property type="entry name" value="Kelch motif"/>
    <property type="match status" value="1"/>
</dbReference>
<dbReference type="VEuPathDB" id="FungiDB:H257_15063"/>
<name>A0A418BKN5_APHAT</name>
<accession>A0A418BKN5</accession>
<dbReference type="Gene3D" id="3.30.710.10">
    <property type="entry name" value="Potassium Channel Kv1.1, Chain A"/>
    <property type="match status" value="1"/>
</dbReference>
<keyword evidence="2" id="KW-0677">Repeat</keyword>
<dbReference type="EMBL" id="QUTB01007627">
    <property type="protein sequence ID" value="RHY45187.1"/>
    <property type="molecule type" value="Genomic_DNA"/>
</dbReference>
<sequence length="680" mass="76482">MWAHPQVESGNSAGCRAAHSCDYIEKDEALYLFGGWSGKTALNDVWRFDLTTLEWRLVHGDGKQPRPRNNHASAVVDRKIYIHGGHDGSTWLSDFYVFDTETSTWAEVVRPWHLRPCGSCICLQTTSGVGPSARACHTMSKVGGKLFVFGGFDGAHCFNDVDILDLGKHNYARPPMRYSIPTTNVPVFMHGLIIDTFTWIHPIVHGYHPAPRNAHTMSIVGSSLFMFGGHSGAKHLRDLYQFHTDTLTWTHLASVDGMFPPGLRGHTANVKLPKVYFFGGYDGRGRSNELYILNTRTSVHALMYIVGGFDGFKWLDDTHVLDICRIEEHAITMTTQRQLVSQYRELLLHQDATYSDITFLVQDKPIVAHKAIVAAQSEHFRRMFSSGMKESRQPTVVISEWTHRAFLHMLVLLGLHSSRINRRNCRETTTSQLRQRVAAANAEETYLNQTTSSIASSMATSLVDTASEAPVVYTHTMVNVLLELRFTGFRASFNADLSSKQLHILWEKLALRFNILTEQPLKLDSHWQRRAVDPSKPSYYSEMLVAFADLHGLGDIEFGMERTPSASPVAEDDVEVLEDLYAAGSMQQNKRKVEIDLEMQRQRQMRKKQNPDLAAGLSNLGEALASGLIEAAKVKNSRSSGVDMSEQMTKLLDLMEETKASIDKTNDVNDKMLQFLQGKF</sequence>
<dbReference type="Pfam" id="PF24681">
    <property type="entry name" value="Kelch_KLHDC2_KLHL20_DRC7"/>
    <property type="match status" value="2"/>
</dbReference>
<evidence type="ECO:0000259" key="3">
    <source>
        <dbReference type="PROSITE" id="PS50097"/>
    </source>
</evidence>
<dbReference type="Gene3D" id="2.120.10.80">
    <property type="entry name" value="Kelch-type beta propeller"/>
    <property type="match status" value="2"/>
</dbReference>
<dbReference type="InterPro" id="IPR006652">
    <property type="entry name" value="Kelch_1"/>
</dbReference>
<organism evidence="4 5">
    <name type="scientific">Aphanomyces astaci</name>
    <name type="common">Crayfish plague agent</name>
    <dbReference type="NCBI Taxonomy" id="112090"/>
    <lineage>
        <taxon>Eukaryota</taxon>
        <taxon>Sar</taxon>
        <taxon>Stramenopiles</taxon>
        <taxon>Oomycota</taxon>
        <taxon>Saprolegniomycetes</taxon>
        <taxon>Saprolegniales</taxon>
        <taxon>Verrucalvaceae</taxon>
        <taxon>Aphanomyces</taxon>
    </lineage>
</organism>
<dbReference type="VEuPathDB" id="FungiDB:H257_17389"/>
<dbReference type="Proteomes" id="UP000283543">
    <property type="component" value="Unassembled WGS sequence"/>
</dbReference>
<dbReference type="PANTHER" id="PTHR23244">
    <property type="entry name" value="KELCH REPEAT DOMAIN"/>
    <property type="match status" value="1"/>
</dbReference>
<keyword evidence="1" id="KW-0880">Kelch repeat</keyword>
<evidence type="ECO:0000256" key="1">
    <source>
        <dbReference type="ARBA" id="ARBA00022441"/>
    </source>
</evidence>
<protein>
    <recommendedName>
        <fullName evidence="3">BTB domain-containing protein</fullName>
    </recommendedName>
</protein>
<comment type="caution">
    <text evidence="4">The sequence shown here is derived from an EMBL/GenBank/DDBJ whole genome shotgun (WGS) entry which is preliminary data.</text>
</comment>
<dbReference type="InterPro" id="IPR011333">
    <property type="entry name" value="SKP1/BTB/POZ_sf"/>
</dbReference>
<evidence type="ECO:0000313" key="5">
    <source>
        <dbReference type="Proteomes" id="UP000283543"/>
    </source>
</evidence>
<dbReference type="PROSITE" id="PS50097">
    <property type="entry name" value="BTB"/>
    <property type="match status" value="1"/>
</dbReference>
<reference evidence="4 5" key="1">
    <citation type="submission" date="2018-08" db="EMBL/GenBank/DDBJ databases">
        <title>Aphanomyces genome sequencing and annotation.</title>
        <authorList>
            <person name="Minardi D."/>
            <person name="Oidtmann B."/>
            <person name="Van Der Giezen M."/>
            <person name="Studholme D.J."/>
        </authorList>
    </citation>
    <scope>NUCLEOTIDE SEQUENCE [LARGE SCALE GENOMIC DNA]</scope>
    <source>
        <strain evidence="4 5">Si</strain>
    </source>
</reference>
<feature type="domain" description="BTB" evidence="3">
    <location>
        <begin position="355"/>
        <end position="413"/>
    </location>
</feature>
<proteinExistence type="predicted"/>
<evidence type="ECO:0000256" key="2">
    <source>
        <dbReference type="ARBA" id="ARBA00022737"/>
    </source>
</evidence>
<dbReference type="Pfam" id="PF00651">
    <property type="entry name" value="BTB"/>
    <property type="match status" value="1"/>
</dbReference>
<dbReference type="InterPro" id="IPR015915">
    <property type="entry name" value="Kelch-typ_b-propeller"/>
</dbReference>
<dbReference type="AlphaFoldDB" id="A0A418BKN5"/>
<dbReference type="InterPro" id="IPR000210">
    <property type="entry name" value="BTB/POZ_dom"/>
</dbReference>
<dbReference type="Pfam" id="PF01344">
    <property type="entry name" value="Kelch_1"/>
    <property type="match status" value="1"/>
</dbReference>
<dbReference type="SMART" id="SM00612">
    <property type="entry name" value="Kelch"/>
    <property type="match status" value="3"/>
</dbReference>